<dbReference type="Gene3D" id="3.50.50.60">
    <property type="entry name" value="FAD/NAD(P)-binding domain"/>
    <property type="match status" value="2"/>
</dbReference>
<gene>
    <name evidence="3" type="ORF">SAMN04488118_11112</name>
</gene>
<reference evidence="3 4" key="1">
    <citation type="submission" date="2016-10" db="EMBL/GenBank/DDBJ databases">
        <authorList>
            <person name="de Groot N.N."/>
        </authorList>
    </citation>
    <scope>NUCLEOTIDE SEQUENCE [LARGE SCALE GENOMIC DNA]</scope>
    <source>
        <strain evidence="3 4">U95</strain>
    </source>
</reference>
<evidence type="ECO:0000259" key="2">
    <source>
        <dbReference type="Pfam" id="PF01593"/>
    </source>
</evidence>
<dbReference type="Pfam" id="PF13450">
    <property type="entry name" value="NAD_binding_8"/>
    <property type="match status" value="1"/>
</dbReference>
<proteinExistence type="inferred from homology"/>
<dbReference type="OrthoDB" id="337830at2"/>
<dbReference type="STRING" id="1156985.SAMN04488118_11112"/>
<evidence type="ECO:0000256" key="1">
    <source>
        <dbReference type="ARBA" id="ARBA00005995"/>
    </source>
</evidence>
<dbReference type="InterPro" id="IPR050703">
    <property type="entry name" value="Flavin_MAO"/>
</dbReference>
<dbReference type="SUPFAM" id="SSF54373">
    <property type="entry name" value="FAD-linked reductases, C-terminal domain"/>
    <property type="match status" value="1"/>
</dbReference>
<dbReference type="InterPro" id="IPR002937">
    <property type="entry name" value="Amino_oxidase"/>
</dbReference>
<dbReference type="AlphaFoldDB" id="A0A1G5RAC0"/>
<dbReference type="Proteomes" id="UP000198767">
    <property type="component" value="Unassembled WGS sequence"/>
</dbReference>
<evidence type="ECO:0000313" key="4">
    <source>
        <dbReference type="Proteomes" id="UP000198767"/>
    </source>
</evidence>
<name>A0A1G5RAC0_9RHOB</name>
<sequence>MQCDIAIVGGGLAGLALADHLARAGADFQVFEARNHLGGRVVSHHVEDFAFDLGPSWFWPGQHRMAALCKRFGITWFDQHSAGSFLLETETGDVKRDMGLATMQASWRIEGGSAAVVEALAVSLPKERLHLGQVVRSMSQAHGITFADGSQCYAQKIVLAVPPRVAAQLSFAPVLSERQQTALDTIPTWMAAHAKFFAVYDRPFWRAAGLSGDAISRKGPLAEIHDASAADGTPAALLGFVGVPATVRQTDEGGLKSAAVAQLVALFGPEAAAPREIILKDWAFETLTAGEADRVPPSHHPTYGLPEALTDLWDGGLHFCVTETAPICGGFMEGALAAAEDVAAKLL</sequence>
<organism evidence="3 4">
    <name type="scientific">Epibacterium ulvae</name>
    <dbReference type="NCBI Taxonomy" id="1156985"/>
    <lineage>
        <taxon>Bacteria</taxon>
        <taxon>Pseudomonadati</taxon>
        <taxon>Pseudomonadota</taxon>
        <taxon>Alphaproteobacteria</taxon>
        <taxon>Rhodobacterales</taxon>
        <taxon>Roseobacteraceae</taxon>
        <taxon>Epibacterium</taxon>
    </lineage>
</organism>
<dbReference type="PANTHER" id="PTHR43563">
    <property type="entry name" value="AMINE OXIDASE"/>
    <property type="match status" value="1"/>
</dbReference>
<keyword evidence="4" id="KW-1185">Reference proteome</keyword>
<dbReference type="PRINTS" id="PR00419">
    <property type="entry name" value="ADXRDTASE"/>
</dbReference>
<dbReference type="SUPFAM" id="SSF51905">
    <property type="entry name" value="FAD/NAD(P)-binding domain"/>
    <property type="match status" value="1"/>
</dbReference>
<dbReference type="RefSeq" id="WP_090220423.1">
    <property type="nucleotide sequence ID" value="NZ_FMWG01000011.1"/>
</dbReference>
<accession>A0A1G5RAC0</accession>
<dbReference type="GO" id="GO:0016491">
    <property type="term" value="F:oxidoreductase activity"/>
    <property type="evidence" value="ECO:0007669"/>
    <property type="project" value="InterPro"/>
</dbReference>
<protein>
    <submittedName>
        <fullName evidence="3">Monoamine oxidase</fullName>
    </submittedName>
</protein>
<dbReference type="EMBL" id="FMWG01000011">
    <property type="protein sequence ID" value="SCZ70798.1"/>
    <property type="molecule type" value="Genomic_DNA"/>
</dbReference>
<dbReference type="PANTHER" id="PTHR43563:SF1">
    <property type="entry name" value="AMINE OXIDASE [FLAVIN-CONTAINING] B"/>
    <property type="match status" value="1"/>
</dbReference>
<dbReference type="Pfam" id="PF01593">
    <property type="entry name" value="Amino_oxidase"/>
    <property type="match status" value="1"/>
</dbReference>
<comment type="similarity">
    <text evidence="1">Belongs to the flavin monoamine oxidase family.</text>
</comment>
<dbReference type="InterPro" id="IPR036188">
    <property type="entry name" value="FAD/NAD-bd_sf"/>
</dbReference>
<evidence type="ECO:0000313" key="3">
    <source>
        <dbReference type="EMBL" id="SCZ70798.1"/>
    </source>
</evidence>
<feature type="domain" description="Amine oxidase" evidence="2">
    <location>
        <begin position="104"/>
        <end position="346"/>
    </location>
</feature>